<evidence type="ECO:0000256" key="6">
    <source>
        <dbReference type="ARBA" id="ARBA00023136"/>
    </source>
</evidence>
<gene>
    <name evidence="10" type="ORF">ADIARSV_2904</name>
</gene>
<protein>
    <submittedName>
        <fullName evidence="10">TonB-dependent receptor</fullName>
    </submittedName>
</protein>
<evidence type="ECO:0000313" key="10">
    <source>
        <dbReference type="EMBL" id="EOR93911.1"/>
    </source>
</evidence>
<dbReference type="InterPro" id="IPR036942">
    <property type="entry name" value="Beta-barrel_TonB_sf"/>
</dbReference>
<evidence type="ECO:0000256" key="3">
    <source>
        <dbReference type="ARBA" id="ARBA00022452"/>
    </source>
</evidence>
<evidence type="ECO:0000256" key="5">
    <source>
        <dbReference type="ARBA" id="ARBA00022729"/>
    </source>
</evidence>
<keyword evidence="3 8" id="KW-1134">Transmembrane beta strand</keyword>
<keyword evidence="7 8" id="KW-0998">Cell outer membrane</keyword>
<dbReference type="InterPro" id="IPR039426">
    <property type="entry name" value="TonB-dep_rcpt-like"/>
</dbReference>
<dbReference type="InterPro" id="IPR012910">
    <property type="entry name" value="Plug_dom"/>
</dbReference>
<dbReference type="GO" id="GO:0009279">
    <property type="term" value="C:cell outer membrane"/>
    <property type="evidence" value="ECO:0007669"/>
    <property type="project" value="UniProtKB-SubCell"/>
</dbReference>
<dbReference type="PANTHER" id="PTHR30069">
    <property type="entry name" value="TONB-DEPENDENT OUTER MEMBRANE RECEPTOR"/>
    <property type="match status" value="1"/>
</dbReference>
<evidence type="ECO:0000256" key="4">
    <source>
        <dbReference type="ARBA" id="ARBA00022692"/>
    </source>
</evidence>
<dbReference type="InterPro" id="IPR023996">
    <property type="entry name" value="TonB-dep_OMP_SusC/RagA"/>
</dbReference>
<dbReference type="GO" id="GO:0044718">
    <property type="term" value="P:siderophore transmembrane transport"/>
    <property type="evidence" value="ECO:0007669"/>
    <property type="project" value="TreeGrafter"/>
</dbReference>
<name>R9GQA8_9SPHI</name>
<dbReference type="SUPFAM" id="SSF56935">
    <property type="entry name" value="Porins"/>
    <property type="match status" value="1"/>
</dbReference>
<dbReference type="InterPro" id="IPR037066">
    <property type="entry name" value="Plug_dom_sf"/>
</dbReference>
<keyword evidence="10" id="KW-0675">Receptor</keyword>
<keyword evidence="4 8" id="KW-0812">Transmembrane</keyword>
<dbReference type="Pfam" id="PF07715">
    <property type="entry name" value="Plug"/>
    <property type="match status" value="1"/>
</dbReference>
<organism evidence="10 11">
    <name type="scientific">Arcticibacter svalbardensis MN12-7</name>
    <dbReference type="NCBI Taxonomy" id="1150600"/>
    <lineage>
        <taxon>Bacteria</taxon>
        <taxon>Pseudomonadati</taxon>
        <taxon>Bacteroidota</taxon>
        <taxon>Sphingobacteriia</taxon>
        <taxon>Sphingobacteriales</taxon>
        <taxon>Sphingobacteriaceae</taxon>
        <taxon>Arcticibacter</taxon>
    </lineage>
</organism>
<sequence length="1050" mass="114410">MCISFGAFAQSEFTGKVTDQIGEPIIGATIRVKGTKSGTVTDVSGSFKLKGTGKETIQISYIGFQTQEIALNGKSNIMVQLKDDKQALDEVVVVGFGTQKKTTLTGSVSQVSGDEVMKGKGTSSAALALQGEVSGLVVTRTSSRPGNEGIAIQIRGDISVNGVSPLILLDGLEIPLWQLSTINANDIATYSVLKDGAAAIYGTKAAGGVILITTKKGKTGAPKINYSGVYQLNHPNSFPVANFKEWSQMWLQAGDNGAPSYVDATGAAQTGSPNYRFFTRQNLLDIIDGTFPMSPNAYTGGTWINQRFADVSNYDAIYGTTASQRHDVSLSGGNEKVTYRSSLGYSDERSPIAYVYDGAKKYNFRTNITYKLNDLLSTDFNVSYDNRFINSPTQGIGTGVHDAAMFPLYNPQGEFYDIFGGNNPLALLSQGGRTKTTDQIFRLGGKITLDFNKYIKGLSLNYLGNISERNSIATTRTTSVTMYDWDGTVSYTPTTLLGSGVKNDQDTQFFQNHVLQANYNRSIDKHNIGLMIGATAEQDQINSYTMSRKNMASDDLDDINTGDVTTQTTSGGASAVGLMSYIGKVNYDYNGIYLLEGLGRRDGSSRLAPDYRWKNFFSASAGIRLSELGVIKDLEIFDNLKLRTSYGETGSVTGIGKYDYISNISAGTALFGSSPAWANTAYIGSMTSTERTWERIANTNYALDFSVLHNRLSGTIELYHRKNIGMLVNVTYPQVLGATAPSTNSGDFTNDGTEFTLNWRDNIGDLKYNIGFMYWDSRSNVTKMTGKTAISYGTNSIVEGKPLNAIYAYRTDGYLQSENDVLDYYNKYSFVDPSNQNVLKSNSLLNAAPYTSAYRLVPGSVKRVDVNNDGIISTADLVYQGDANPHDNFSISLGLDYKGFDFSAFLQGVGQQNIVRTGYLSGPFVTWFANQNSTFLGKTWTTTDTNAPYPIMTYANNGAVTTWNYSNTNDINVIHARYLRAKVLTLGYTLPKNIVDKAGIEKVRFSVTGNDLFVISNVKDGLDPEMNSSATNGTILPYTKTLLFGVDVTF</sequence>
<comment type="caution">
    <text evidence="10">The sequence shown here is derived from an EMBL/GenBank/DDBJ whole genome shotgun (WGS) entry which is preliminary data.</text>
</comment>
<evidence type="ECO:0000313" key="11">
    <source>
        <dbReference type="Proteomes" id="UP000014174"/>
    </source>
</evidence>
<evidence type="ECO:0000256" key="2">
    <source>
        <dbReference type="ARBA" id="ARBA00022448"/>
    </source>
</evidence>
<evidence type="ECO:0000256" key="1">
    <source>
        <dbReference type="ARBA" id="ARBA00004571"/>
    </source>
</evidence>
<keyword evidence="2 8" id="KW-0813">Transport</keyword>
<keyword evidence="6 8" id="KW-0472">Membrane</keyword>
<dbReference type="InterPro" id="IPR018247">
    <property type="entry name" value="EF_Hand_1_Ca_BS"/>
</dbReference>
<dbReference type="Pfam" id="PF13715">
    <property type="entry name" value="CarbopepD_reg_2"/>
    <property type="match status" value="1"/>
</dbReference>
<evidence type="ECO:0000259" key="9">
    <source>
        <dbReference type="Pfam" id="PF07715"/>
    </source>
</evidence>
<dbReference type="Proteomes" id="UP000014174">
    <property type="component" value="Unassembled WGS sequence"/>
</dbReference>
<dbReference type="AlphaFoldDB" id="R9GQA8"/>
<evidence type="ECO:0000256" key="8">
    <source>
        <dbReference type="PROSITE-ProRule" id="PRU01360"/>
    </source>
</evidence>
<comment type="similarity">
    <text evidence="8">Belongs to the TonB-dependent receptor family.</text>
</comment>
<dbReference type="PROSITE" id="PS52016">
    <property type="entry name" value="TONB_DEPENDENT_REC_3"/>
    <property type="match status" value="1"/>
</dbReference>
<dbReference type="EMBL" id="AQPN01000101">
    <property type="protein sequence ID" value="EOR93911.1"/>
    <property type="molecule type" value="Genomic_DNA"/>
</dbReference>
<dbReference type="STRING" id="1150600.ADIARSV_2904"/>
<dbReference type="PANTHER" id="PTHR30069:SF29">
    <property type="entry name" value="HEMOGLOBIN AND HEMOGLOBIN-HAPTOGLOBIN-BINDING PROTEIN 1-RELATED"/>
    <property type="match status" value="1"/>
</dbReference>
<reference evidence="10 11" key="1">
    <citation type="journal article" date="2013" name="Genome Announc.">
        <title>Draft Genome Sequence of Arcticibacter svalbardensis Strain MN12-7T, a Member of the Family Sphingobacteriaceae Isolated from an Arctic Soil Sample.</title>
        <authorList>
            <person name="Shivaji S."/>
            <person name="Ara S."/>
            <person name="Prasad S."/>
            <person name="Manasa B.P."/>
            <person name="Begum Z."/>
            <person name="Singh A."/>
            <person name="Kumar Pinnaka A."/>
        </authorList>
    </citation>
    <scope>NUCLEOTIDE SEQUENCE [LARGE SCALE GENOMIC DNA]</scope>
    <source>
        <strain evidence="10 11">MN12-7</strain>
    </source>
</reference>
<dbReference type="NCBIfam" id="TIGR04056">
    <property type="entry name" value="OMP_RagA_SusC"/>
    <property type="match status" value="1"/>
</dbReference>
<dbReference type="eggNOG" id="COG4206">
    <property type="taxonomic scope" value="Bacteria"/>
</dbReference>
<dbReference type="PATRIC" id="fig|1150600.3.peg.2874"/>
<dbReference type="PROSITE" id="PS00018">
    <property type="entry name" value="EF_HAND_1"/>
    <property type="match status" value="1"/>
</dbReference>
<keyword evidence="11" id="KW-1185">Reference proteome</keyword>
<comment type="subcellular location">
    <subcellularLocation>
        <location evidence="1 8">Cell outer membrane</location>
        <topology evidence="1 8">Multi-pass membrane protein</topology>
    </subcellularLocation>
</comment>
<accession>R9GQA8</accession>
<feature type="domain" description="TonB-dependent receptor plug" evidence="9">
    <location>
        <begin position="101"/>
        <end position="209"/>
    </location>
</feature>
<dbReference type="GO" id="GO:0015344">
    <property type="term" value="F:siderophore uptake transmembrane transporter activity"/>
    <property type="evidence" value="ECO:0007669"/>
    <property type="project" value="TreeGrafter"/>
</dbReference>
<proteinExistence type="inferred from homology"/>
<dbReference type="Gene3D" id="2.40.170.20">
    <property type="entry name" value="TonB-dependent receptor, beta-barrel domain"/>
    <property type="match status" value="1"/>
</dbReference>
<keyword evidence="5" id="KW-0732">Signal</keyword>
<evidence type="ECO:0000256" key="7">
    <source>
        <dbReference type="ARBA" id="ARBA00023237"/>
    </source>
</evidence>
<dbReference type="SUPFAM" id="SSF49464">
    <property type="entry name" value="Carboxypeptidase regulatory domain-like"/>
    <property type="match status" value="1"/>
</dbReference>
<dbReference type="Gene3D" id="2.170.130.10">
    <property type="entry name" value="TonB-dependent receptor, plug domain"/>
    <property type="match status" value="1"/>
</dbReference>
<dbReference type="Gene3D" id="2.60.40.1120">
    <property type="entry name" value="Carboxypeptidase-like, regulatory domain"/>
    <property type="match status" value="1"/>
</dbReference>
<dbReference type="InterPro" id="IPR008969">
    <property type="entry name" value="CarboxyPept-like_regulatory"/>
</dbReference>